<organism evidence="1 2">
    <name type="scientific">Sphaerodactylus townsendi</name>
    <dbReference type="NCBI Taxonomy" id="933632"/>
    <lineage>
        <taxon>Eukaryota</taxon>
        <taxon>Metazoa</taxon>
        <taxon>Chordata</taxon>
        <taxon>Craniata</taxon>
        <taxon>Vertebrata</taxon>
        <taxon>Euteleostomi</taxon>
        <taxon>Lepidosauria</taxon>
        <taxon>Squamata</taxon>
        <taxon>Bifurcata</taxon>
        <taxon>Gekkota</taxon>
        <taxon>Sphaerodactylidae</taxon>
        <taxon>Sphaerodactylus</taxon>
    </lineage>
</organism>
<dbReference type="EMBL" id="CM037618">
    <property type="protein sequence ID" value="KAH7999713.1"/>
    <property type="molecule type" value="Genomic_DNA"/>
</dbReference>
<comment type="caution">
    <text evidence="1">The sequence shown here is derived from an EMBL/GenBank/DDBJ whole genome shotgun (WGS) entry which is preliminary data.</text>
</comment>
<gene>
    <name evidence="1" type="ORF">K3G42_017779</name>
</gene>
<dbReference type="Proteomes" id="UP000827872">
    <property type="component" value="Linkage Group LG05"/>
</dbReference>
<reference evidence="1" key="1">
    <citation type="submission" date="2021-08" db="EMBL/GenBank/DDBJ databases">
        <title>The first chromosome-level gecko genome reveals the dynamic sex chromosomes of Neotropical dwarf geckos (Sphaerodactylidae: Sphaerodactylus).</title>
        <authorList>
            <person name="Pinto B.J."/>
            <person name="Keating S.E."/>
            <person name="Gamble T."/>
        </authorList>
    </citation>
    <scope>NUCLEOTIDE SEQUENCE</scope>
    <source>
        <strain evidence="1">TG3544</strain>
    </source>
</reference>
<accession>A0ACB8F3H5</accession>
<evidence type="ECO:0000313" key="1">
    <source>
        <dbReference type="EMBL" id="KAH7999713.1"/>
    </source>
</evidence>
<name>A0ACB8F3H5_9SAUR</name>
<evidence type="ECO:0000313" key="2">
    <source>
        <dbReference type="Proteomes" id="UP000827872"/>
    </source>
</evidence>
<sequence>MLIQMEDQVMVDEAPSTQSKARQQLDPNIQAQVKKQPPSAAAWEPQKEMPIEYELESLLGTGADGTLGIQDCDLIQPAEVCQAFLTGPVLISSQQLHAEPGSNVTIKMSAEFPCHAQNWVAISEVEELTEPATESNLMECGWVAE</sequence>
<proteinExistence type="predicted"/>
<protein>
    <submittedName>
        <fullName evidence="1">Uncharacterized protein</fullName>
    </submittedName>
</protein>
<keyword evidence="2" id="KW-1185">Reference proteome</keyword>